<dbReference type="SUPFAM" id="SSF161098">
    <property type="entry name" value="MetI-like"/>
    <property type="match status" value="2"/>
</dbReference>
<keyword evidence="4 6" id="KW-1133">Transmembrane helix</keyword>
<dbReference type="InterPro" id="IPR035906">
    <property type="entry name" value="MetI-like_sf"/>
</dbReference>
<dbReference type="EMBL" id="JABBPK010000001">
    <property type="protein sequence ID" value="NMO76400.1"/>
    <property type="molecule type" value="Genomic_DNA"/>
</dbReference>
<keyword evidence="9" id="KW-1185">Reference proteome</keyword>
<feature type="transmembrane region" description="Helical" evidence="6">
    <location>
        <begin position="551"/>
        <end position="576"/>
    </location>
</feature>
<evidence type="ECO:0000256" key="3">
    <source>
        <dbReference type="ARBA" id="ARBA00022692"/>
    </source>
</evidence>
<keyword evidence="2 6" id="KW-0813">Transport</keyword>
<evidence type="ECO:0000256" key="1">
    <source>
        <dbReference type="ARBA" id="ARBA00004141"/>
    </source>
</evidence>
<feature type="transmembrane region" description="Helical" evidence="6">
    <location>
        <begin position="157"/>
        <end position="178"/>
    </location>
</feature>
<feature type="transmembrane region" description="Helical" evidence="6">
    <location>
        <begin position="616"/>
        <end position="635"/>
    </location>
</feature>
<feature type="transmembrane region" description="Helical" evidence="6">
    <location>
        <begin position="83"/>
        <end position="105"/>
    </location>
</feature>
<evidence type="ECO:0000256" key="4">
    <source>
        <dbReference type="ARBA" id="ARBA00022989"/>
    </source>
</evidence>
<dbReference type="Pfam" id="PF00528">
    <property type="entry name" value="BPD_transp_1"/>
    <property type="match status" value="1"/>
</dbReference>
<sequence length="692" mass="79302">MRKFVKIIIYYLLGTIAILALSVFPKYFRMRDLPEGEGYFSTLLSFLSKEFFQKEEWVYSLNGVDKKPILDVLWPAFIYSMEILFGAILLGCFVAFVLSILSFFLPKFLLQPIKRFLDLIESVPDIIIATLLQALVIFIFAQTGIEIFAVASYSEKAYAGPIITLAILPAISLFKILILMMEEEYLKVYVTFARSKGIRNFPILWKHILRNIIPVSFHHMKIIIWGLLSSQFIIERLFNVHGFTYFLVENFTPMTIAVSLLLIFTPFFILFQVVEIWIQEEQEKAREVKKDSWKQKMSFSNFLLSSKVFGINLRDGVRSFSWDKLSLIRPLTWMGKTFALHMKNWKFAIGSLFFIVVIGYSIIYSVTTDNHVDQMRLFYAEDGVTLISAMPFAPTEPFFFGSDRLGYSLFDQIVIGAKYTLFFALLIACFRVVVGLLLAVIYSFYLKQPAQQWVAKMVDSIHFMPLSLIAYILLSPILLPGFDGFSYSFWERVFLETMILTLLVVPLTTVLLGKEINRVSDYEFIASAKVMGGGKFQIFTRHILPHLGPRLTILFGQQFIQVLLIFMHLGIFDYFFGGTKLSMDPMFADPPQSSTYEWSGLIGQVGRGAIGSGQYWYLYILVPFIFAIFAMQLIVQGVKEVQQVKVGVIFKLPSFRKKKQSIQSKEVAPMITKESFTQIGRDANGNQAITPP</sequence>
<dbReference type="GO" id="GO:0055085">
    <property type="term" value="P:transmembrane transport"/>
    <property type="evidence" value="ECO:0007669"/>
    <property type="project" value="InterPro"/>
</dbReference>
<feature type="transmembrane region" description="Helical" evidence="6">
    <location>
        <begin position="7"/>
        <end position="28"/>
    </location>
</feature>
<feature type="transmembrane region" description="Helical" evidence="6">
    <location>
        <begin position="347"/>
        <end position="367"/>
    </location>
</feature>
<feature type="transmembrane region" description="Helical" evidence="6">
    <location>
        <begin position="463"/>
        <end position="482"/>
    </location>
</feature>
<dbReference type="AlphaFoldDB" id="A0A7Y0PL61"/>
<accession>A0A7Y0PL61</accession>
<evidence type="ECO:0000256" key="6">
    <source>
        <dbReference type="RuleBase" id="RU363032"/>
    </source>
</evidence>
<organism evidence="8 9">
    <name type="scientific">Niallia alba</name>
    <dbReference type="NCBI Taxonomy" id="2729105"/>
    <lineage>
        <taxon>Bacteria</taxon>
        <taxon>Bacillati</taxon>
        <taxon>Bacillota</taxon>
        <taxon>Bacilli</taxon>
        <taxon>Bacillales</taxon>
        <taxon>Bacillaceae</taxon>
        <taxon>Niallia</taxon>
    </lineage>
</organism>
<feature type="transmembrane region" description="Helical" evidence="6">
    <location>
        <begin position="494"/>
        <end position="513"/>
    </location>
</feature>
<feature type="transmembrane region" description="Helical" evidence="6">
    <location>
        <begin position="419"/>
        <end position="442"/>
    </location>
</feature>
<keyword evidence="3 6" id="KW-0812">Transmembrane</keyword>
<evidence type="ECO:0000313" key="8">
    <source>
        <dbReference type="EMBL" id="NMO76400.1"/>
    </source>
</evidence>
<evidence type="ECO:0000259" key="7">
    <source>
        <dbReference type="PROSITE" id="PS50928"/>
    </source>
</evidence>
<proteinExistence type="inferred from homology"/>
<reference evidence="8 9" key="1">
    <citation type="submission" date="2020-04" db="EMBL/GenBank/DDBJ databases">
        <title>Bacillus sp. UniB3 isolated from commercial digestive syrup.</title>
        <authorList>
            <person name="Thorat V."/>
            <person name="Kirdat K."/>
            <person name="Tiwarekar B."/>
            <person name="Yadav A."/>
        </authorList>
    </citation>
    <scope>NUCLEOTIDE SEQUENCE [LARGE SCALE GENOMIC DNA]</scope>
    <source>
        <strain evidence="8 9">UniB3</strain>
    </source>
</reference>
<protein>
    <submittedName>
        <fullName evidence="8">ABC transporter permease subunit</fullName>
    </submittedName>
</protein>
<dbReference type="RefSeq" id="WP_169187960.1">
    <property type="nucleotide sequence ID" value="NZ_JABBPK010000001.1"/>
</dbReference>
<dbReference type="Proteomes" id="UP000588491">
    <property type="component" value="Unassembled WGS sequence"/>
</dbReference>
<comment type="subcellular location">
    <subcellularLocation>
        <location evidence="6">Cell membrane</location>
        <topology evidence="6">Multi-pass membrane protein</topology>
    </subcellularLocation>
    <subcellularLocation>
        <location evidence="1">Membrane</location>
        <topology evidence="1">Multi-pass membrane protein</topology>
    </subcellularLocation>
</comment>
<evidence type="ECO:0000256" key="2">
    <source>
        <dbReference type="ARBA" id="ARBA00022448"/>
    </source>
</evidence>
<dbReference type="PANTHER" id="PTHR43839:SF3">
    <property type="entry name" value="OLIGOPEPTIDE ABC TRANSPORTER, PERMEASE PROTEIN"/>
    <property type="match status" value="1"/>
</dbReference>
<dbReference type="CDD" id="cd06261">
    <property type="entry name" value="TM_PBP2"/>
    <property type="match status" value="2"/>
</dbReference>
<dbReference type="InterPro" id="IPR000515">
    <property type="entry name" value="MetI-like"/>
</dbReference>
<feature type="domain" description="ABC transmembrane type-1" evidence="7">
    <location>
        <begin position="417"/>
        <end position="637"/>
    </location>
</feature>
<feature type="transmembrane region" description="Helical" evidence="6">
    <location>
        <begin position="212"/>
        <end position="234"/>
    </location>
</feature>
<feature type="domain" description="ABC transmembrane type-1" evidence="7">
    <location>
        <begin position="77"/>
        <end position="274"/>
    </location>
</feature>
<dbReference type="PROSITE" id="PS50928">
    <property type="entry name" value="ABC_TM1"/>
    <property type="match status" value="2"/>
</dbReference>
<evidence type="ECO:0000313" key="9">
    <source>
        <dbReference type="Proteomes" id="UP000588491"/>
    </source>
</evidence>
<comment type="caution">
    <text evidence="8">The sequence shown here is derived from an EMBL/GenBank/DDBJ whole genome shotgun (WGS) entry which is preliminary data.</text>
</comment>
<name>A0A7Y0PL61_9BACI</name>
<dbReference type="PANTHER" id="PTHR43839">
    <property type="entry name" value="OPPC IN A BINDING PROTEIN-DEPENDENT TRANSPORT SYSTEM"/>
    <property type="match status" value="1"/>
</dbReference>
<comment type="similarity">
    <text evidence="6">Belongs to the binding-protein-dependent transport system permease family.</text>
</comment>
<evidence type="ECO:0000256" key="5">
    <source>
        <dbReference type="ARBA" id="ARBA00023136"/>
    </source>
</evidence>
<feature type="transmembrane region" description="Helical" evidence="6">
    <location>
        <begin position="126"/>
        <end position="151"/>
    </location>
</feature>
<feature type="transmembrane region" description="Helical" evidence="6">
    <location>
        <begin position="254"/>
        <end position="278"/>
    </location>
</feature>
<dbReference type="Gene3D" id="1.10.3720.10">
    <property type="entry name" value="MetI-like"/>
    <property type="match status" value="2"/>
</dbReference>
<gene>
    <name evidence="8" type="ORF">HHU08_05160</name>
</gene>
<dbReference type="GO" id="GO:0005886">
    <property type="term" value="C:plasma membrane"/>
    <property type="evidence" value="ECO:0007669"/>
    <property type="project" value="UniProtKB-SubCell"/>
</dbReference>
<keyword evidence="5 6" id="KW-0472">Membrane</keyword>